<feature type="signal peptide" evidence="4">
    <location>
        <begin position="1"/>
        <end position="21"/>
    </location>
</feature>
<feature type="domain" description="7TM-DISM receptor extracellular" evidence="6">
    <location>
        <begin position="40"/>
        <end position="170"/>
    </location>
</feature>
<proteinExistence type="predicted"/>
<keyword evidence="3" id="KW-0472">Membrane</keyword>
<dbReference type="InterPro" id="IPR011623">
    <property type="entry name" value="7TMR_DISM_rcpt_extracell_dom1"/>
</dbReference>
<feature type="transmembrane region" description="Helical" evidence="3">
    <location>
        <begin position="213"/>
        <end position="235"/>
    </location>
</feature>
<evidence type="ECO:0000256" key="1">
    <source>
        <dbReference type="SAM" id="Coils"/>
    </source>
</evidence>
<dbReference type="AlphaFoldDB" id="A0A1G9MZF2"/>
<evidence type="ECO:0000259" key="6">
    <source>
        <dbReference type="Pfam" id="PF07696"/>
    </source>
</evidence>
<reference evidence="8 9" key="1">
    <citation type="submission" date="2016-10" db="EMBL/GenBank/DDBJ databases">
        <authorList>
            <person name="de Groot N.N."/>
        </authorList>
    </citation>
    <scope>NUCLEOTIDE SEQUENCE [LARGE SCALE GENOMIC DNA]</scope>
    <source>
        <strain evidence="8 9">DSM 21668</strain>
    </source>
</reference>
<dbReference type="Pfam" id="PF07695">
    <property type="entry name" value="7TMR-DISM_7TM"/>
    <property type="match status" value="1"/>
</dbReference>
<dbReference type="STRING" id="563176.SAMN04488090_1807"/>
<feature type="transmembrane region" description="Helical" evidence="3">
    <location>
        <begin position="364"/>
        <end position="385"/>
    </location>
</feature>
<evidence type="ECO:0000256" key="4">
    <source>
        <dbReference type="SAM" id="SignalP"/>
    </source>
</evidence>
<keyword evidence="3" id="KW-1133">Transmembrane helix</keyword>
<feature type="domain" description="7TM-DISM receptor extracellular" evidence="5">
    <location>
        <begin position="183"/>
        <end position="387"/>
    </location>
</feature>
<dbReference type="EMBL" id="FNGS01000003">
    <property type="protein sequence ID" value="SDL79696.1"/>
    <property type="molecule type" value="Genomic_DNA"/>
</dbReference>
<dbReference type="OrthoDB" id="9783459at2"/>
<dbReference type="Proteomes" id="UP000198901">
    <property type="component" value="Unassembled WGS sequence"/>
</dbReference>
<evidence type="ECO:0000256" key="3">
    <source>
        <dbReference type="SAM" id="Phobius"/>
    </source>
</evidence>
<evidence type="ECO:0000313" key="8">
    <source>
        <dbReference type="EMBL" id="SDL79696.1"/>
    </source>
</evidence>
<keyword evidence="9" id="KW-1185">Reference proteome</keyword>
<sequence length="640" mass="75305">MKKRIFGFWLIALLSSLATYAQRTVTIDDNTEQHIFREGELECLEDFQGSYTFRDILRPEISARFRPNRTNTPQNDRLSSAYWYRISIDAGRPSSRDWLLEFFDQTIDELSAYAPDASGRYTEQVMGDSRPFRDRTFRHKNFEIKLPYKGKATYYFRVRSHQTADVIIVLRSVNRFVQYALDEYILFGIFYGMIFVFSFYNLLMFFAVRQVQYLYYVLYNLFVGLYEMCVDGIAYQYLWPRYAEWNQYAYGIALYGVSVFALLFTRSLLFTRRKAPGIDKIILGVLAARTVFFLYCLLWNRTLFNYKFLELIPLAIAFYAGLYVYRQGYRPARFFVLGYAFLTAGFIYKLLIMLHFEGLNFGAVTYYSLSICFVIEMICLSFAVGDKVRVLKRQKDLSQQQTIRQMAVNQKLKDALNTELEAQVEARTSQVKHQAEIIEEKNRELMAMNELLRDQASEISRMNELLQEDNRVLQTNVEQVTRARVLSSEVDFEEFSKIYPDNESCFEYLAGLKWQQGYHCRKCGNDHYFHGHLPFSRRCTKCGYDESAIAYTLLQNTKIPINKAFYMIFLIYTTKGKISSHKLSQILQIRQSTCWSFGNRIRKMMEEKKREPDRGGWSKIVYDPGRERGDIPADLEEMPG</sequence>
<feature type="coiled-coil region" evidence="1">
    <location>
        <begin position="435"/>
        <end position="483"/>
    </location>
</feature>
<dbReference type="Pfam" id="PF12760">
    <property type="entry name" value="Zn_ribbon_IS1595"/>
    <property type="match status" value="1"/>
</dbReference>
<keyword evidence="1" id="KW-0175">Coiled coil</keyword>
<evidence type="ECO:0000259" key="5">
    <source>
        <dbReference type="Pfam" id="PF07695"/>
    </source>
</evidence>
<feature type="transmembrane region" description="Helical" evidence="3">
    <location>
        <begin position="332"/>
        <end position="352"/>
    </location>
</feature>
<keyword evidence="3" id="KW-0812">Transmembrane</keyword>
<gene>
    <name evidence="8" type="ORF">SAMN04488090_1807</name>
</gene>
<accession>A0A1G9MZF2</accession>
<evidence type="ECO:0000259" key="7">
    <source>
        <dbReference type="Pfam" id="PF12760"/>
    </source>
</evidence>
<feature type="transmembrane region" description="Helical" evidence="3">
    <location>
        <begin position="306"/>
        <end position="325"/>
    </location>
</feature>
<dbReference type="Pfam" id="PF07696">
    <property type="entry name" value="7TMR-DISMED2"/>
    <property type="match status" value="1"/>
</dbReference>
<feature type="compositionally biased region" description="Basic and acidic residues" evidence="2">
    <location>
        <begin position="607"/>
        <end position="616"/>
    </location>
</feature>
<protein>
    <submittedName>
        <fullName evidence="8">Transposase zinc-ribbon domain-containing protein</fullName>
    </submittedName>
</protein>
<name>A0A1G9MZF2_9BACT</name>
<feature type="chain" id="PRO_5011736052" evidence="4">
    <location>
        <begin position="22"/>
        <end position="640"/>
    </location>
</feature>
<keyword evidence="4" id="KW-0732">Signal</keyword>
<feature type="transmembrane region" description="Helical" evidence="3">
    <location>
        <begin position="184"/>
        <end position="206"/>
    </location>
</feature>
<feature type="transmembrane region" description="Helical" evidence="3">
    <location>
        <begin position="281"/>
        <end position="300"/>
    </location>
</feature>
<dbReference type="InterPro" id="IPR024442">
    <property type="entry name" value="Transposase_Zn_ribbon"/>
</dbReference>
<dbReference type="Gene3D" id="2.60.40.2380">
    <property type="match status" value="1"/>
</dbReference>
<feature type="transmembrane region" description="Helical" evidence="3">
    <location>
        <begin position="247"/>
        <end position="269"/>
    </location>
</feature>
<feature type="region of interest" description="Disordered" evidence="2">
    <location>
        <begin position="607"/>
        <end position="640"/>
    </location>
</feature>
<organism evidence="8 9">
    <name type="scientific">Siphonobacter aquaeclarae</name>
    <dbReference type="NCBI Taxonomy" id="563176"/>
    <lineage>
        <taxon>Bacteria</taxon>
        <taxon>Pseudomonadati</taxon>
        <taxon>Bacteroidota</taxon>
        <taxon>Cytophagia</taxon>
        <taxon>Cytophagales</taxon>
        <taxon>Cytophagaceae</taxon>
        <taxon>Siphonobacter</taxon>
    </lineage>
</organism>
<feature type="domain" description="Transposase zinc-ribbon" evidence="7">
    <location>
        <begin position="500"/>
        <end position="544"/>
    </location>
</feature>
<dbReference type="RefSeq" id="WP_093200660.1">
    <property type="nucleotide sequence ID" value="NZ_FNGS01000003.1"/>
</dbReference>
<evidence type="ECO:0000256" key="2">
    <source>
        <dbReference type="SAM" id="MobiDB-lite"/>
    </source>
</evidence>
<dbReference type="InterPro" id="IPR011622">
    <property type="entry name" value="7TMR_DISM_rcpt_extracell_dom2"/>
</dbReference>
<evidence type="ECO:0000313" key="9">
    <source>
        <dbReference type="Proteomes" id="UP000198901"/>
    </source>
</evidence>